<evidence type="ECO:0000313" key="3">
    <source>
        <dbReference type="EMBL" id="OGI88689.1"/>
    </source>
</evidence>
<name>A0A1F6X3H3_9BACT</name>
<evidence type="ECO:0000256" key="2">
    <source>
        <dbReference type="SAM" id="Phobius"/>
    </source>
</evidence>
<dbReference type="EMBL" id="MFVA01000007">
    <property type="protein sequence ID" value="OGI88689.1"/>
    <property type="molecule type" value="Genomic_DNA"/>
</dbReference>
<dbReference type="Pfam" id="PF11303">
    <property type="entry name" value="DUF3105"/>
    <property type="match status" value="1"/>
</dbReference>
<proteinExistence type="predicted"/>
<sequence length="177" mass="19912">MKKENIIIIGVVLLSSILVFGFSLLGEKKETKEEDRLERPLLGEKVEEMKSSHIALEDVHEPYNSNPPTSGPHTGNDVAGAGIKDSPVPDEIVVHSLEHGAVVLWYREDLKQEDVEKLRQIFVGASGKKIMMPRQNMETPIALTSWNYILKLETIDEDIIKEFIETNNDRAPEKAPI</sequence>
<keyword evidence="2" id="KW-1133">Transmembrane helix</keyword>
<evidence type="ECO:0000256" key="1">
    <source>
        <dbReference type="SAM" id="MobiDB-lite"/>
    </source>
</evidence>
<keyword evidence="2" id="KW-0472">Membrane</keyword>
<evidence type="ECO:0008006" key="5">
    <source>
        <dbReference type="Google" id="ProtNLM"/>
    </source>
</evidence>
<dbReference type="STRING" id="1801776.A2914_00085"/>
<protein>
    <recommendedName>
        <fullName evidence="5">DUF3105 domain-containing protein</fullName>
    </recommendedName>
</protein>
<feature type="compositionally biased region" description="Polar residues" evidence="1">
    <location>
        <begin position="63"/>
        <end position="73"/>
    </location>
</feature>
<dbReference type="AlphaFoldDB" id="A0A1F6X3H3"/>
<feature type="transmembrane region" description="Helical" evidence="2">
    <location>
        <begin position="6"/>
        <end position="26"/>
    </location>
</feature>
<keyword evidence="2" id="KW-0812">Transmembrane</keyword>
<gene>
    <name evidence="3" type="ORF">A2914_00085</name>
</gene>
<dbReference type="Proteomes" id="UP000176423">
    <property type="component" value="Unassembled WGS sequence"/>
</dbReference>
<evidence type="ECO:0000313" key="4">
    <source>
        <dbReference type="Proteomes" id="UP000176423"/>
    </source>
</evidence>
<comment type="caution">
    <text evidence="3">The sequence shown here is derived from an EMBL/GenBank/DDBJ whole genome shotgun (WGS) entry which is preliminary data.</text>
</comment>
<organism evidence="3 4">
    <name type="scientific">Candidatus Nomurabacteria bacterium RIFCSPLOWO2_01_FULL_41_21</name>
    <dbReference type="NCBI Taxonomy" id="1801776"/>
    <lineage>
        <taxon>Bacteria</taxon>
        <taxon>Candidatus Nomuraibacteriota</taxon>
    </lineage>
</organism>
<feature type="region of interest" description="Disordered" evidence="1">
    <location>
        <begin position="60"/>
        <end position="82"/>
    </location>
</feature>
<reference evidence="3 4" key="1">
    <citation type="journal article" date="2016" name="Nat. Commun.">
        <title>Thousands of microbial genomes shed light on interconnected biogeochemical processes in an aquifer system.</title>
        <authorList>
            <person name="Anantharaman K."/>
            <person name="Brown C.T."/>
            <person name="Hug L.A."/>
            <person name="Sharon I."/>
            <person name="Castelle C.J."/>
            <person name="Probst A.J."/>
            <person name="Thomas B.C."/>
            <person name="Singh A."/>
            <person name="Wilkins M.J."/>
            <person name="Karaoz U."/>
            <person name="Brodie E.L."/>
            <person name="Williams K.H."/>
            <person name="Hubbard S.S."/>
            <person name="Banfield J.F."/>
        </authorList>
    </citation>
    <scope>NUCLEOTIDE SEQUENCE [LARGE SCALE GENOMIC DNA]</scope>
</reference>
<dbReference type="InterPro" id="IPR021454">
    <property type="entry name" value="DUF3105"/>
</dbReference>
<accession>A0A1F6X3H3</accession>